<reference evidence="1 2" key="1">
    <citation type="journal article" date="2014" name="Genome Announc.">
        <title>Complete Genome Sequences of Lactobacillus johnsonii Strain N6.2 and Lactobacillus reuteri Strain TD1.</title>
        <authorList>
            <person name="Leonard M.T."/>
            <person name="Valladares R.B."/>
            <person name="Ardissone A."/>
            <person name="Gonzalez C.F."/>
            <person name="Lorca G.L."/>
            <person name="Triplett E.W."/>
        </authorList>
    </citation>
    <scope>NUCLEOTIDE SEQUENCE [LARGE SCALE GENOMIC DNA]</scope>
    <source>
        <strain evidence="1 2">TD1</strain>
    </source>
</reference>
<dbReference type="KEGG" id="lrr:N134_03870"/>
<dbReference type="HOGENOM" id="CLU_3329378_0_0_9"/>
<dbReference type="Proteomes" id="UP000015085">
    <property type="component" value="Chromosome"/>
</dbReference>
<evidence type="ECO:0000313" key="2">
    <source>
        <dbReference type="Proteomes" id="UP000015085"/>
    </source>
</evidence>
<protein>
    <submittedName>
        <fullName evidence="1">Uncharacterized protein</fullName>
    </submittedName>
</protein>
<proteinExistence type="predicted"/>
<organism evidence="1 2">
    <name type="scientific">Limosilactobacillus reuteri TD1</name>
    <dbReference type="NCBI Taxonomy" id="1358027"/>
    <lineage>
        <taxon>Bacteria</taxon>
        <taxon>Bacillati</taxon>
        <taxon>Bacillota</taxon>
        <taxon>Bacilli</taxon>
        <taxon>Lactobacillales</taxon>
        <taxon>Lactobacillaceae</taxon>
        <taxon>Limosilactobacillus</taxon>
    </lineage>
</organism>
<accession>S5NRS1</accession>
<sequence length="38" mass="4139">MNYIMVENIKKLMGGGKSPLLLANLVDFKAVTFGRVVA</sequence>
<dbReference type="PATRIC" id="fig|1358027.3.peg.730"/>
<name>S5NRS1_LIMRT</name>
<evidence type="ECO:0000313" key="1">
    <source>
        <dbReference type="EMBL" id="AGR65075.1"/>
    </source>
</evidence>
<dbReference type="EMBL" id="CP006603">
    <property type="protein sequence ID" value="AGR65075.1"/>
    <property type="molecule type" value="Genomic_DNA"/>
</dbReference>
<dbReference type="AlphaFoldDB" id="S5NRS1"/>
<gene>
    <name evidence="1" type="ORF">N134_03870</name>
</gene>